<evidence type="ECO:0000313" key="3">
    <source>
        <dbReference type="Proteomes" id="UP000660729"/>
    </source>
</evidence>
<keyword evidence="3" id="KW-1185">Reference proteome</keyword>
<sequence>MYTFKRLVLLPETEDCLRRELAVLLADAFPARSRDVGQGDSDTAEEHFDLEDELDSESYTAPQDEGSDTEGSEEKEGDEESEDDEEGDKTSGLEYRGRDDNDEEGHKKTTAYLSKTCHPRLRQRCLPWPERHKSLPRSDPALYHVMPYPSIPPWTKTLRADSIIRASVECTSSSELTLAPLDQELPAEAIFFGKCTVQPIEPPLPSTALLATNLPQRSIPDSFSEQEEENKN</sequence>
<reference evidence="2" key="1">
    <citation type="submission" date="2020-04" db="EMBL/GenBank/DDBJ databases">
        <title>Draft genome resource of the tomato pathogen Pseudocercospora fuligena.</title>
        <authorList>
            <person name="Zaccaron A."/>
        </authorList>
    </citation>
    <scope>NUCLEOTIDE SEQUENCE</scope>
    <source>
        <strain evidence="2">PF001</strain>
    </source>
</reference>
<feature type="region of interest" description="Disordered" evidence="1">
    <location>
        <begin position="30"/>
        <end position="113"/>
    </location>
</feature>
<dbReference type="AlphaFoldDB" id="A0A8H6RQ88"/>
<proteinExistence type="predicted"/>
<dbReference type="Proteomes" id="UP000660729">
    <property type="component" value="Unassembled WGS sequence"/>
</dbReference>
<feature type="compositionally biased region" description="Basic and acidic residues" evidence="1">
    <location>
        <begin position="88"/>
        <end position="107"/>
    </location>
</feature>
<organism evidence="2 3">
    <name type="scientific">Pseudocercospora fuligena</name>
    <dbReference type="NCBI Taxonomy" id="685502"/>
    <lineage>
        <taxon>Eukaryota</taxon>
        <taxon>Fungi</taxon>
        <taxon>Dikarya</taxon>
        <taxon>Ascomycota</taxon>
        <taxon>Pezizomycotina</taxon>
        <taxon>Dothideomycetes</taxon>
        <taxon>Dothideomycetidae</taxon>
        <taxon>Mycosphaerellales</taxon>
        <taxon>Mycosphaerellaceae</taxon>
        <taxon>Pseudocercospora</taxon>
    </lineage>
</organism>
<evidence type="ECO:0000256" key="1">
    <source>
        <dbReference type="SAM" id="MobiDB-lite"/>
    </source>
</evidence>
<comment type="caution">
    <text evidence="2">The sequence shown here is derived from an EMBL/GenBank/DDBJ whole genome shotgun (WGS) entry which is preliminary data.</text>
</comment>
<dbReference type="EMBL" id="JABCIY010000033">
    <property type="protein sequence ID" value="KAF7195975.1"/>
    <property type="molecule type" value="Genomic_DNA"/>
</dbReference>
<accession>A0A8H6RQ88</accession>
<feature type="compositionally biased region" description="Acidic residues" evidence="1">
    <location>
        <begin position="65"/>
        <end position="87"/>
    </location>
</feature>
<gene>
    <name evidence="2" type="ORF">HII31_02737</name>
</gene>
<name>A0A8H6RQ88_9PEZI</name>
<evidence type="ECO:0000313" key="2">
    <source>
        <dbReference type="EMBL" id="KAF7195975.1"/>
    </source>
</evidence>
<protein>
    <submittedName>
        <fullName evidence="2">Uncharacterized protein</fullName>
    </submittedName>
</protein>